<dbReference type="PANTHER" id="PTHR23531:SF2">
    <property type="entry name" value="PERMEASE"/>
    <property type="match status" value="1"/>
</dbReference>
<keyword evidence="5 6" id="KW-0472">Membrane</keyword>
<dbReference type="Gene3D" id="1.20.1250.20">
    <property type="entry name" value="MFS general substrate transporter like domains"/>
    <property type="match status" value="1"/>
</dbReference>
<dbReference type="PANTHER" id="PTHR23531">
    <property type="entry name" value="QUINOLENE RESISTANCE PROTEIN NORA"/>
    <property type="match status" value="1"/>
</dbReference>
<feature type="transmembrane region" description="Helical" evidence="6">
    <location>
        <begin position="107"/>
        <end position="127"/>
    </location>
</feature>
<evidence type="ECO:0000256" key="4">
    <source>
        <dbReference type="ARBA" id="ARBA00022989"/>
    </source>
</evidence>
<evidence type="ECO:0000256" key="3">
    <source>
        <dbReference type="ARBA" id="ARBA00022692"/>
    </source>
</evidence>
<feature type="transmembrane region" description="Helical" evidence="6">
    <location>
        <begin position="298"/>
        <end position="317"/>
    </location>
</feature>
<evidence type="ECO:0000259" key="7">
    <source>
        <dbReference type="PROSITE" id="PS50850"/>
    </source>
</evidence>
<sequence>MNNPKLWTKDFLIISIANFFLYFTFYLLMVSITVIATKKFAATPSEAGIASGIFVLGALIARLFSGRSIDRVGWKKMLYSGFILFIITTCFYFIVNNMTLLLFNRLLNGITFGITSTATGTIVARIIPNERRGEGTGYYALSVTLAAAMGPFLGMFFIQHAGYTMNYILCIILLVIGLMTSFFIKVPNVEITPEQLEKRKGFSLHNFIEAKAFPISMIGFFIGFCYSSILTFLTPYMQEINLESAGSFFFIVYAVFILISRPLTGRRFDLKGENSVMYPSFLLFAIALAILSQVHQGFALLTAGALVGLGYGTLTSSGQAISVKVSPKDRIGLATSTWFIFLDGGLGIGPYIMGLFIPFIGYRGLYMAIAVIVFACLFLYFSLYGRKAGRLELQVNRANRAEVKELTI</sequence>
<comment type="caution">
    <text evidence="8">The sequence shown here is derived from an EMBL/GenBank/DDBJ whole genome shotgun (WGS) entry which is preliminary data.</text>
</comment>
<gene>
    <name evidence="8" type="ORF">NVS47_15945</name>
</gene>
<dbReference type="SUPFAM" id="SSF103473">
    <property type="entry name" value="MFS general substrate transporter"/>
    <property type="match status" value="1"/>
</dbReference>
<keyword evidence="4 6" id="KW-1133">Transmembrane helix</keyword>
<feature type="transmembrane region" description="Helical" evidence="6">
    <location>
        <begin position="12"/>
        <end position="35"/>
    </location>
</feature>
<evidence type="ECO:0000256" key="1">
    <source>
        <dbReference type="ARBA" id="ARBA00004651"/>
    </source>
</evidence>
<evidence type="ECO:0000313" key="8">
    <source>
        <dbReference type="EMBL" id="MCR6546982.1"/>
    </source>
</evidence>
<accession>A0ABT1Y7X0</accession>
<evidence type="ECO:0000256" key="6">
    <source>
        <dbReference type="SAM" id="Phobius"/>
    </source>
</evidence>
<dbReference type="InterPro" id="IPR052714">
    <property type="entry name" value="MFS_Exporter"/>
</dbReference>
<feature type="transmembrane region" description="Helical" evidence="6">
    <location>
        <begin position="139"/>
        <end position="158"/>
    </location>
</feature>
<proteinExistence type="predicted"/>
<dbReference type="RefSeq" id="WP_089611911.1">
    <property type="nucleotide sequence ID" value="NZ_CP022121.1"/>
</dbReference>
<dbReference type="EMBL" id="JANPWE010000015">
    <property type="protein sequence ID" value="MCR6546982.1"/>
    <property type="molecule type" value="Genomic_DNA"/>
</dbReference>
<feature type="transmembrane region" description="Helical" evidence="6">
    <location>
        <begin position="207"/>
        <end position="233"/>
    </location>
</feature>
<protein>
    <submittedName>
        <fullName evidence="8">MFS transporter</fullName>
    </submittedName>
</protein>
<keyword evidence="2" id="KW-0813">Transport</keyword>
<feature type="transmembrane region" description="Helical" evidence="6">
    <location>
        <begin position="77"/>
        <end position="95"/>
    </location>
</feature>
<evidence type="ECO:0000256" key="5">
    <source>
        <dbReference type="ARBA" id="ARBA00023136"/>
    </source>
</evidence>
<keyword evidence="3 6" id="KW-0812">Transmembrane</keyword>
<dbReference type="Proteomes" id="UP001524944">
    <property type="component" value="Unassembled WGS sequence"/>
</dbReference>
<comment type="subcellular location">
    <subcellularLocation>
        <location evidence="1">Cell membrane</location>
        <topology evidence="1">Multi-pass membrane protein</topology>
    </subcellularLocation>
</comment>
<evidence type="ECO:0000256" key="2">
    <source>
        <dbReference type="ARBA" id="ARBA00022448"/>
    </source>
</evidence>
<feature type="transmembrane region" description="Helical" evidence="6">
    <location>
        <begin position="365"/>
        <end position="384"/>
    </location>
</feature>
<dbReference type="Pfam" id="PF07690">
    <property type="entry name" value="MFS_1"/>
    <property type="match status" value="1"/>
</dbReference>
<name>A0ABT1Y7X0_9FIRM</name>
<dbReference type="InterPro" id="IPR036259">
    <property type="entry name" value="MFS_trans_sf"/>
</dbReference>
<feature type="transmembrane region" description="Helical" evidence="6">
    <location>
        <begin position="276"/>
        <end position="292"/>
    </location>
</feature>
<keyword evidence="9" id="KW-1185">Reference proteome</keyword>
<feature type="transmembrane region" description="Helical" evidence="6">
    <location>
        <begin position="47"/>
        <end position="65"/>
    </location>
</feature>
<feature type="domain" description="Major facilitator superfamily (MFS) profile" evidence="7">
    <location>
        <begin position="10"/>
        <end position="387"/>
    </location>
</feature>
<feature type="transmembrane region" description="Helical" evidence="6">
    <location>
        <begin position="338"/>
        <end position="359"/>
    </location>
</feature>
<feature type="transmembrane region" description="Helical" evidence="6">
    <location>
        <begin position="164"/>
        <end position="186"/>
    </location>
</feature>
<reference evidence="8 9" key="1">
    <citation type="submission" date="2022-08" db="EMBL/GenBank/DDBJ databases">
        <title>Proteogenomics of the novel Dehalobacterium formicoaceticum strain EZ94 highlights a key role of methyltransferases during anaerobic dichloromethane degradation.</title>
        <authorList>
            <person name="Wasmund K."/>
        </authorList>
    </citation>
    <scope>NUCLEOTIDE SEQUENCE [LARGE SCALE GENOMIC DNA]</scope>
    <source>
        <strain evidence="8 9">EZ94</strain>
    </source>
</reference>
<evidence type="ECO:0000313" key="9">
    <source>
        <dbReference type="Proteomes" id="UP001524944"/>
    </source>
</evidence>
<dbReference type="InterPro" id="IPR020846">
    <property type="entry name" value="MFS_dom"/>
</dbReference>
<dbReference type="CDD" id="cd17489">
    <property type="entry name" value="MFS_YfcJ_like"/>
    <property type="match status" value="1"/>
</dbReference>
<organism evidence="8 9">
    <name type="scientific">Dehalobacterium formicoaceticum</name>
    <dbReference type="NCBI Taxonomy" id="51515"/>
    <lineage>
        <taxon>Bacteria</taxon>
        <taxon>Bacillati</taxon>
        <taxon>Bacillota</taxon>
        <taxon>Clostridia</taxon>
        <taxon>Eubacteriales</taxon>
        <taxon>Peptococcaceae</taxon>
        <taxon>Dehalobacterium</taxon>
    </lineage>
</organism>
<dbReference type="PROSITE" id="PS50850">
    <property type="entry name" value="MFS"/>
    <property type="match status" value="1"/>
</dbReference>
<dbReference type="InterPro" id="IPR011701">
    <property type="entry name" value="MFS"/>
</dbReference>
<feature type="transmembrane region" description="Helical" evidence="6">
    <location>
        <begin position="245"/>
        <end position="264"/>
    </location>
</feature>